<evidence type="ECO:0000313" key="1">
    <source>
        <dbReference type="EMBL" id="EGC30340.1"/>
    </source>
</evidence>
<organism evidence="1 2">
    <name type="scientific">Dictyostelium purpureum</name>
    <name type="common">Slime mold</name>
    <dbReference type="NCBI Taxonomy" id="5786"/>
    <lineage>
        <taxon>Eukaryota</taxon>
        <taxon>Amoebozoa</taxon>
        <taxon>Evosea</taxon>
        <taxon>Eumycetozoa</taxon>
        <taxon>Dictyostelia</taxon>
        <taxon>Dictyosteliales</taxon>
        <taxon>Dictyosteliaceae</taxon>
        <taxon>Dictyostelium</taxon>
    </lineage>
</organism>
<reference evidence="2" key="1">
    <citation type="journal article" date="2011" name="Genome Biol.">
        <title>Comparative genomics of the social amoebae Dictyostelium discoideum and Dictyostelium purpureum.</title>
        <authorList>
            <consortium name="US DOE Joint Genome Institute (JGI-PGF)"/>
            <person name="Sucgang R."/>
            <person name="Kuo A."/>
            <person name="Tian X."/>
            <person name="Salerno W."/>
            <person name="Parikh A."/>
            <person name="Feasley C.L."/>
            <person name="Dalin E."/>
            <person name="Tu H."/>
            <person name="Huang E."/>
            <person name="Barry K."/>
            <person name="Lindquist E."/>
            <person name="Shapiro H."/>
            <person name="Bruce D."/>
            <person name="Schmutz J."/>
            <person name="Salamov A."/>
            <person name="Fey P."/>
            <person name="Gaudet P."/>
            <person name="Anjard C."/>
            <person name="Babu M.M."/>
            <person name="Basu S."/>
            <person name="Bushmanova Y."/>
            <person name="van der Wel H."/>
            <person name="Katoh-Kurasawa M."/>
            <person name="Dinh C."/>
            <person name="Coutinho P.M."/>
            <person name="Saito T."/>
            <person name="Elias M."/>
            <person name="Schaap P."/>
            <person name="Kay R.R."/>
            <person name="Henrissat B."/>
            <person name="Eichinger L."/>
            <person name="Rivero F."/>
            <person name="Putnam N.H."/>
            <person name="West C.M."/>
            <person name="Loomis W.F."/>
            <person name="Chisholm R.L."/>
            <person name="Shaulsky G."/>
            <person name="Strassmann J.E."/>
            <person name="Queller D.C."/>
            <person name="Kuspa A."/>
            <person name="Grigoriev I.V."/>
        </authorList>
    </citation>
    <scope>NUCLEOTIDE SEQUENCE [LARGE SCALE GENOMIC DNA]</scope>
    <source>
        <strain evidence="2">QSDP1</strain>
    </source>
</reference>
<keyword evidence="2" id="KW-1185">Reference proteome</keyword>
<sequence>MDIYINDIDENIFYSPLIEKNLKSNYKYYSKYHLENVINNNISILEEILLKRNEERINSGIIIGKEVTTPFPFIKSEIGMNFKEKNTYCSIKDNEIKKKFLTQHIQCQIERQRGEIQPRVFIFSISNEQEIIYNTFENNIKKKKFIKEIVMNQIIQQMKFHLIVRKYYQNLKYTY</sequence>
<dbReference type="AlphaFoldDB" id="F1A0D8"/>
<dbReference type="RefSeq" id="XP_003293137.1">
    <property type="nucleotide sequence ID" value="XM_003293089.1"/>
</dbReference>
<accession>F1A0D8</accession>
<protein>
    <submittedName>
        <fullName evidence="1">Uncharacterized protein</fullName>
    </submittedName>
</protein>
<dbReference type="EMBL" id="GL871337">
    <property type="protein sequence ID" value="EGC30340.1"/>
    <property type="molecule type" value="Genomic_DNA"/>
</dbReference>
<evidence type="ECO:0000313" key="2">
    <source>
        <dbReference type="Proteomes" id="UP000001064"/>
    </source>
</evidence>
<proteinExistence type="predicted"/>
<dbReference type="Proteomes" id="UP000001064">
    <property type="component" value="Unassembled WGS sequence"/>
</dbReference>
<dbReference type="InParanoid" id="F1A0D8"/>
<dbReference type="GeneID" id="10510765"/>
<gene>
    <name evidence="1" type="ORF">DICPUDRAFT_83714</name>
</gene>
<dbReference type="KEGG" id="dpp:DICPUDRAFT_83714"/>
<dbReference type="VEuPathDB" id="AmoebaDB:DICPUDRAFT_83714"/>
<name>F1A0D8_DICPU</name>